<protein>
    <submittedName>
        <fullName evidence="2">Glycoside hydrolase family 76 protein</fullName>
    </submittedName>
</protein>
<dbReference type="EMBL" id="JAKZGP010000012">
    <property type="protein sequence ID" value="MCH7409087.1"/>
    <property type="molecule type" value="Genomic_DNA"/>
</dbReference>
<dbReference type="InterPro" id="IPR053169">
    <property type="entry name" value="MUG_Protein"/>
</dbReference>
<organism evidence="2 3">
    <name type="scientific">Belliella filtrata</name>
    <dbReference type="NCBI Taxonomy" id="2923435"/>
    <lineage>
        <taxon>Bacteria</taxon>
        <taxon>Pseudomonadati</taxon>
        <taxon>Bacteroidota</taxon>
        <taxon>Cytophagia</taxon>
        <taxon>Cytophagales</taxon>
        <taxon>Cyclobacteriaceae</taxon>
        <taxon>Belliella</taxon>
    </lineage>
</organism>
<dbReference type="PANTHER" id="PTHR47791:SF4">
    <property type="entry name" value="(PUTATIVE SECRETED PROTEIN)-RELATED"/>
    <property type="match status" value="1"/>
</dbReference>
<evidence type="ECO:0000313" key="2">
    <source>
        <dbReference type="EMBL" id="MCH7409087.1"/>
    </source>
</evidence>
<reference evidence="2" key="1">
    <citation type="submission" date="2022-03" db="EMBL/GenBank/DDBJ databases">
        <title>De novo assembled genomes of Belliella spp. (Cyclobacteriaceae) strains.</title>
        <authorList>
            <person name="Szabo A."/>
            <person name="Korponai K."/>
            <person name="Felfoldi T."/>
        </authorList>
    </citation>
    <scope>NUCLEOTIDE SEQUENCE</scope>
    <source>
        <strain evidence="2">DSM 111904</strain>
    </source>
</reference>
<dbReference type="GO" id="GO:0016787">
    <property type="term" value="F:hydrolase activity"/>
    <property type="evidence" value="ECO:0007669"/>
    <property type="project" value="UniProtKB-KW"/>
</dbReference>
<dbReference type="Pfam" id="PF03663">
    <property type="entry name" value="Glyco_hydro_76"/>
    <property type="match status" value="1"/>
</dbReference>
<evidence type="ECO:0000256" key="1">
    <source>
        <dbReference type="SAM" id="SignalP"/>
    </source>
</evidence>
<sequence>MAKFKMYIIFLMILSLSLNCKDSLDDQLTFPDEKEEDPVETLTYRERAKAVYDMIQMHYREGELYKENFPSQPGENRYCYLWPYVGMLTAGNVLYELGYDKSIFDREFEGLERYYDDRDLLPTYQAYPRSEQSTDHYYDDSAIVAMELITAYRLTGNPFYLERAKLITDFIMSGEDDRMGGGLYWFERVSTNCMTDPNCIKAANTTAYAAYVTSELFLITNENLYNEFAKRTYQWNYDNLRDPADNVYWNDIHIGTGNINTRKWTYNAAMMIMSGINLYEISGDEKYIDQAKATAAGAFSRFTSVVNDQLFYPDHDSWFNVELMSSYIELAAYDPKARDYIQVFLRNLDYAWENARNDRGQFYEDWSGNNQGRYYWLLHQAALIEAYGRASLFLEE</sequence>
<dbReference type="SUPFAM" id="SSF48208">
    <property type="entry name" value="Six-hairpin glycosidases"/>
    <property type="match status" value="1"/>
</dbReference>
<dbReference type="Gene3D" id="1.50.10.20">
    <property type="match status" value="1"/>
</dbReference>
<dbReference type="RefSeq" id="WP_241347446.1">
    <property type="nucleotide sequence ID" value="NZ_JAKZGP010000012.1"/>
</dbReference>
<proteinExistence type="predicted"/>
<dbReference type="InterPro" id="IPR008928">
    <property type="entry name" value="6-hairpin_glycosidase_sf"/>
</dbReference>
<name>A0ABS9UY25_9BACT</name>
<gene>
    <name evidence="2" type="ORF">MM239_06760</name>
</gene>
<comment type="caution">
    <text evidence="2">The sequence shown here is derived from an EMBL/GenBank/DDBJ whole genome shotgun (WGS) entry which is preliminary data.</text>
</comment>
<dbReference type="InterPro" id="IPR005198">
    <property type="entry name" value="Glyco_hydro_76"/>
</dbReference>
<dbReference type="InterPro" id="IPR014512">
    <property type="entry name" value="O_gly_hydro"/>
</dbReference>
<keyword evidence="1" id="KW-0732">Signal</keyword>
<dbReference type="Proteomes" id="UP001165489">
    <property type="component" value="Unassembled WGS sequence"/>
</dbReference>
<evidence type="ECO:0000313" key="3">
    <source>
        <dbReference type="Proteomes" id="UP001165489"/>
    </source>
</evidence>
<keyword evidence="2" id="KW-0378">Hydrolase</keyword>
<feature type="chain" id="PRO_5047174643" evidence="1">
    <location>
        <begin position="21"/>
        <end position="396"/>
    </location>
</feature>
<dbReference type="PANTHER" id="PTHR47791">
    <property type="entry name" value="MEIOTICALLY UP-REGULATED GENE 191 PROTEIN"/>
    <property type="match status" value="1"/>
</dbReference>
<keyword evidence="3" id="KW-1185">Reference proteome</keyword>
<feature type="signal peptide" evidence="1">
    <location>
        <begin position="1"/>
        <end position="20"/>
    </location>
</feature>
<dbReference type="PIRSF" id="PIRSF021505">
    <property type="entry name" value="O_gly_hdrol"/>
    <property type="match status" value="1"/>
</dbReference>
<accession>A0ABS9UY25</accession>